<dbReference type="EMBL" id="JBITGY010000016">
    <property type="protein sequence ID" value="MFI6504845.1"/>
    <property type="molecule type" value="Genomic_DNA"/>
</dbReference>
<keyword evidence="3" id="KW-1185">Reference proteome</keyword>
<evidence type="ECO:0000313" key="3">
    <source>
        <dbReference type="Proteomes" id="UP001612741"/>
    </source>
</evidence>
<dbReference type="RefSeq" id="WP_397090767.1">
    <property type="nucleotide sequence ID" value="NZ_JBITGY010000016.1"/>
</dbReference>
<organism evidence="2 3">
    <name type="scientific">Nonomuraea typhae</name>
    <dbReference type="NCBI Taxonomy" id="2603600"/>
    <lineage>
        <taxon>Bacteria</taxon>
        <taxon>Bacillati</taxon>
        <taxon>Actinomycetota</taxon>
        <taxon>Actinomycetes</taxon>
        <taxon>Streptosporangiales</taxon>
        <taxon>Streptosporangiaceae</taxon>
        <taxon>Nonomuraea</taxon>
    </lineage>
</organism>
<accession>A0ABW7ZAK5</accession>
<reference evidence="2 3" key="1">
    <citation type="submission" date="2024-10" db="EMBL/GenBank/DDBJ databases">
        <title>The Natural Products Discovery Center: Release of the First 8490 Sequenced Strains for Exploring Actinobacteria Biosynthetic Diversity.</title>
        <authorList>
            <person name="Kalkreuter E."/>
            <person name="Kautsar S.A."/>
            <person name="Yang D."/>
            <person name="Bader C.D."/>
            <person name="Teijaro C.N."/>
            <person name="Fluegel L."/>
            <person name="Davis C.M."/>
            <person name="Simpson J.R."/>
            <person name="Lauterbach L."/>
            <person name="Steele A.D."/>
            <person name="Gui C."/>
            <person name="Meng S."/>
            <person name="Li G."/>
            <person name="Viehrig K."/>
            <person name="Ye F."/>
            <person name="Su P."/>
            <person name="Kiefer A.F."/>
            <person name="Nichols A."/>
            <person name="Cepeda A.J."/>
            <person name="Yan W."/>
            <person name="Fan B."/>
            <person name="Jiang Y."/>
            <person name="Adhikari A."/>
            <person name="Zheng C.-J."/>
            <person name="Schuster L."/>
            <person name="Cowan T.M."/>
            <person name="Smanski M.J."/>
            <person name="Chevrette M.G."/>
            <person name="De Carvalho L.P.S."/>
            <person name="Shen B."/>
        </authorList>
    </citation>
    <scope>NUCLEOTIDE SEQUENCE [LARGE SCALE GENOMIC DNA]</scope>
    <source>
        <strain evidence="2 3">NPDC050545</strain>
    </source>
</reference>
<protein>
    <submittedName>
        <fullName evidence="2">Uncharacterized protein</fullName>
    </submittedName>
</protein>
<gene>
    <name evidence="2" type="ORF">ACIBG2_46195</name>
</gene>
<evidence type="ECO:0000256" key="1">
    <source>
        <dbReference type="SAM" id="MobiDB-lite"/>
    </source>
</evidence>
<feature type="region of interest" description="Disordered" evidence="1">
    <location>
        <begin position="63"/>
        <end position="82"/>
    </location>
</feature>
<comment type="caution">
    <text evidence="2">The sequence shown here is derived from an EMBL/GenBank/DDBJ whole genome shotgun (WGS) entry which is preliminary data.</text>
</comment>
<sequence length="351" mass="37564">MQDYLRGVVTEPFTLCRPDDLPGTTRELSAAAALVRPGTRMVTGPGARRDLGALLAALGEARSAHDRGPVTPVGEDPAESDLNKANDLGFGILRVRGEPVRVLTDAALRSAAAVLDLAARNGAGFERTTWRRLVGGFDALLLWLADPGRAPAACPVPAPGERQPLEPGSALRRWIYGHHVFMVFSQGCSLSLACLRERAAAGDGTGAAAAAATAVRLMWASQGALSFAGDVAMEDYATEIRPTLMPPIAPPRMTGLHWRDHEALVRELAAARDAWQWLAGSRPELLEEFRSAIDSAYSAHRGVCASFVGDRSPSLLATSRSSRPAVAVLEQFHRRRLDMLPPSARRDGDGR</sequence>
<proteinExistence type="predicted"/>
<dbReference type="Proteomes" id="UP001612741">
    <property type="component" value="Unassembled WGS sequence"/>
</dbReference>
<name>A0ABW7ZAK5_9ACTN</name>
<evidence type="ECO:0000313" key="2">
    <source>
        <dbReference type="EMBL" id="MFI6504845.1"/>
    </source>
</evidence>